<name>A0A4R6C4F6_9STAP</name>
<proteinExistence type="predicted"/>
<evidence type="ECO:0008006" key="4">
    <source>
        <dbReference type="Google" id="ProtNLM"/>
    </source>
</evidence>
<evidence type="ECO:0000313" key="2">
    <source>
        <dbReference type="EMBL" id="TDM16382.1"/>
    </source>
</evidence>
<protein>
    <recommendedName>
        <fullName evidence="4">MFS transporter</fullName>
    </recommendedName>
</protein>
<feature type="transmembrane region" description="Helical" evidence="1">
    <location>
        <begin position="75"/>
        <end position="94"/>
    </location>
</feature>
<reference evidence="2 3" key="1">
    <citation type="submission" date="2019-01" db="EMBL/GenBank/DDBJ databases">
        <title>Draft genome sequences of Macrococcus caseolyticus, Macrococcus canis, Macrococcus bohemicus and Macrococcus goetzii.</title>
        <authorList>
            <person name="Mazhar S."/>
            <person name="Altermann E."/>
            <person name="Hill C."/>
            <person name="Mcauliffe O."/>
        </authorList>
    </citation>
    <scope>NUCLEOTIDE SEQUENCE [LARGE SCALE GENOMIC DNA]</scope>
    <source>
        <strain evidence="2 3">DPC7162</strain>
    </source>
</reference>
<feature type="transmembrane region" description="Helical" evidence="1">
    <location>
        <begin position="42"/>
        <end position="63"/>
    </location>
</feature>
<dbReference type="EMBL" id="SDQG01000005">
    <property type="protein sequence ID" value="TDM16382.1"/>
    <property type="molecule type" value="Genomic_DNA"/>
</dbReference>
<dbReference type="InterPro" id="IPR036259">
    <property type="entry name" value="MFS_trans_sf"/>
</dbReference>
<evidence type="ECO:0000256" key="1">
    <source>
        <dbReference type="SAM" id="Phobius"/>
    </source>
</evidence>
<keyword evidence="1" id="KW-1133">Transmembrane helix</keyword>
<keyword evidence="1" id="KW-0812">Transmembrane</keyword>
<sequence length="152" mass="16912">MTHKVKKQLIKTRLTMFFLLITNGFVNYGLSLELVKRTGSSISFGLGLIIGPLVGFLLATYILRIIDKYPKKNMAMTGVVLLSCTYTLFFILSAIESINFFHIAIGYLILSGIFMRVFNLSFLPSNLNLVGEDNLERVNAVERGTASLVAII</sequence>
<accession>A0A4R6C4F6</accession>
<feature type="transmembrane region" description="Helical" evidence="1">
    <location>
        <begin position="12"/>
        <end position="30"/>
    </location>
</feature>
<comment type="caution">
    <text evidence="2">The sequence shown here is derived from an EMBL/GenBank/DDBJ whole genome shotgun (WGS) entry which is preliminary data.</text>
</comment>
<feature type="transmembrane region" description="Helical" evidence="1">
    <location>
        <begin position="100"/>
        <end position="118"/>
    </location>
</feature>
<keyword evidence="1" id="KW-0472">Membrane</keyword>
<dbReference type="Gene3D" id="1.20.1250.20">
    <property type="entry name" value="MFS general substrate transporter like domains"/>
    <property type="match status" value="1"/>
</dbReference>
<dbReference type="AlphaFoldDB" id="A0A4R6C4F6"/>
<gene>
    <name evidence="2" type="ORF">ETI04_08875</name>
</gene>
<dbReference type="Proteomes" id="UP000294865">
    <property type="component" value="Unassembled WGS sequence"/>
</dbReference>
<dbReference type="RefSeq" id="WP_133420088.1">
    <property type="nucleotide sequence ID" value="NZ_JAXJTW010000082.1"/>
</dbReference>
<organism evidence="2 3">
    <name type="scientific">Macrococcoides canis</name>
    <dbReference type="NCBI Taxonomy" id="1855823"/>
    <lineage>
        <taxon>Bacteria</taxon>
        <taxon>Bacillati</taxon>
        <taxon>Bacillota</taxon>
        <taxon>Bacilli</taxon>
        <taxon>Bacillales</taxon>
        <taxon>Staphylococcaceae</taxon>
        <taxon>Macrococcoides</taxon>
    </lineage>
</organism>
<dbReference type="SUPFAM" id="SSF103473">
    <property type="entry name" value="MFS general substrate transporter"/>
    <property type="match status" value="1"/>
</dbReference>
<evidence type="ECO:0000313" key="3">
    <source>
        <dbReference type="Proteomes" id="UP000294865"/>
    </source>
</evidence>